<evidence type="ECO:0000313" key="4">
    <source>
        <dbReference type="Proteomes" id="UP000001805"/>
    </source>
</evidence>
<gene>
    <name evidence="3" type="ORF">NCU09939</name>
</gene>
<accession>Q1K626</accession>
<dbReference type="VEuPathDB" id="FungiDB:NCU09939"/>
<dbReference type="HOGENOM" id="CLU_071377_1_0_1"/>
<dbReference type="KEGG" id="ncr:NCU09939"/>
<feature type="signal peptide" evidence="1">
    <location>
        <begin position="1"/>
        <end position="17"/>
    </location>
</feature>
<dbReference type="Proteomes" id="UP000001805">
    <property type="component" value="Chromosome 4, Linkage Group IV"/>
</dbReference>
<dbReference type="RefSeq" id="XP_957933.1">
    <property type="nucleotide sequence ID" value="XM_952840.2"/>
</dbReference>
<protein>
    <recommendedName>
        <fullName evidence="2">2EXR domain-containing protein</fullName>
    </recommendedName>
</protein>
<feature type="chain" id="PRO_5004192784" description="2EXR domain-containing protein" evidence="1">
    <location>
        <begin position="18"/>
        <end position="251"/>
    </location>
</feature>
<feature type="domain" description="2EXR" evidence="2">
    <location>
        <begin position="5"/>
        <end position="107"/>
    </location>
</feature>
<dbReference type="PaxDb" id="5141-EFNCRP00000005094"/>
<dbReference type="PIR" id="T49523">
    <property type="entry name" value="T49523"/>
</dbReference>
<dbReference type="GeneID" id="3874080"/>
<reference evidence="3 4" key="1">
    <citation type="journal article" date="2003" name="Nature">
        <title>The genome sequence of the filamentous fungus Neurospora crassa.</title>
        <authorList>
            <person name="Galagan J.E."/>
            <person name="Calvo S.E."/>
            <person name="Borkovich K.A."/>
            <person name="Selker E.U."/>
            <person name="Read N.D."/>
            <person name="Jaffe D."/>
            <person name="FitzHugh W."/>
            <person name="Ma L.J."/>
            <person name="Smirnov S."/>
            <person name="Purcell S."/>
            <person name="Rehman B."/>
            <person name="Elkins T."/>
            <person name="Engels R."/>
            <person name="Wang S."/>
            <person name="Nielsen C.B."/>
            <person name="Butler J."/>
            <person name="Endrizzi M."/>
            <person name="Qui D."/>
            <person name="Ianakiev P."/>
            <person name="Bell-Pedersen D."/>
            <person name="Nelson M.A."/>
            <person name="Werner-Washburne M."/>
            <person name="Selitrennikoff C.P."/>
            <person name="Kinsey J.A."/>
            <person name="Braun E.L."/>
            <person name="Zelter A."/>
            <person name="Schulte U."/>
            <person name="Kothe G.O."/>
            <person name="Jedd G."/>
            <person name="Mewes W."/>
            <person name="Staben C."/>
            <person name="Marcotte E."/>
            <person name="Greenberg D."/>
            <person name="Roy A."/>
            <person name="Foley K."/>
            <person name="Naylor J."/>
            <person name="Stange-Thomann N."/>
            <person name="Barrett R."/>
            <person name="Gnerre S."/>
            <person name="Kamal M."/>
            <person name="Kamvysselis M."/>
            <person name="Mauceli E."/>
            <person name="Bielke C."/>
            <person name="Rudd S."/>
            <person name="Frishman D."/>
            <person name="Krystofova S."/>
            <person name="Rasmussen C."/>
            <person name="Metzenberg R.L."/>
            <person name="Perkins D.D."/>
            <person name="Kroken S."/>
            <person name="Cogoni C."/>
            <person name="Macino G."/>
            <person name="Catcheside D."/>
            <person name="Li W."/>
            <person name="Pratt R.J."/>
            <person name="Osmani S.A."/>
            <person name="DeSouza C.P."/>
            <person name="Glass L."/>
            <person name="Orbach M.J."/>
            <person name="Berglund J.A."/>
            <person name="Voelker R."/>
            <person name="Yarden O."/>
            <person name="Plamann M."/>
            <person name="Seiler S."/>
            <person name="Dunlap J."/>
            <person name="Radford A."/>
            <person name="Aramayo R."/>
            <person name="Natvig D.O."/>
            <person name="Alex L.A."/>
            <person name="Mannhaupt G."/>
            <person name="Ebbole D.J."/>
            <person name="Freitag M."/>
            <person name="Paulsen I."/>
            <person name="Sachs M.S."/>
            <person name="Lander E.S."/>
            <person name="Nusbaum C."/>
            <person name="Birren B."/>
        </authorList>
    </citation>
    <scope>NUCLEOTIDE SEQUENCE [LARGE SCALE GENOMIC DNA]</scope>
    <source>
        <strain evidence="4">ATCC 24698 / 74-OR23-1A / CBS 708.71 / DSM 1257 / FGSC 987</strain>
    </source>
</reference>
<sequence>MATTFHLFPFLPWELRACIWELTVEPRTVDVHAKRYYLETNKNLETAPSSQQAYARLVSTTPVPATLQTCRESRNLGLYQKGLSEVEVVPEGGERRYVWLNFDIDTIDYGRDNLYNYRWAAQPVKRLKYRSRKFHYCDVRSFNFFENLIEAHIDCFNEEGLDEWYHIFGPFVLTCDRRNIHLIQSENNRTTTAQELEEEIQRREEEDLAEFANLDPVPVSEMFAGLDIDSLMPTILHVADIMTARNTEGNN</sequence>
<evidence type="ECO:0000313" key="3">
    <source>
        <dbReference type="EMBL" id="EAA28697.1"/>
    </source>
</evidence>
<dbReference type="PANTHER" id="PTHR35910:SF1">
    <property type="entry name" value="2EXR DOMAIN-CONTAINING PROTEIN"/>
    <property type="match status" value="1"/>
</dbReference>
<dbReference type="OrthoDB" id="4578567at2759"/>
<dbReference type="InParanoid" id="Q1K626"/>
<evidence type="ECO:0000256" key="1">
    <source>
        <dbReference type="SAM" id="SignalP"/>
    </source>
</evidence>
<proteinExistence type="predicted"/>
<dbReference type="PANTHER" id="PTHR35910">
    <property type="entry name" value="2EXR DOMAIN-CONTAINING PROTEIN"/>
    <property type="match status" value="1"/>
</dbReference>
<dbReference type="AlphaFoldDB" id="Q1K626"/>
<keyword evidence="1" id="KW-0732">Signal</keyword>
<name>Q1K626_NEUCR</name>
<dbReference type="OMA" id="REQIWKD"/>
<dbReference type="Pfam" id="PF20150">
    <property type="entry name" value="2EXR"/>
    <property type="match status" value="1"/>
</dbReference>
<dbReference type="InterPro" id="IPR045518">
    <property type="entry name" value="2EXR"/>
</dbReference>
<dbReference type="EMBL" id="CM002239">
    <property type="protein sequence ID" value="EAA28697.1"/>
    <property type="molecule type" value="Genomic_DNA"/>
</dbReference>
<organism evidence="3 4">
    <name type="scientific">Neurospora crassa (strain ATCC 24698 / 74-OR23-1A / CBS 708.71 / DSM 1257 / FGSC 987)</name>
    <dbReference type="NCBI Taxonomy" id="367110"/>
    <lineage>
        <taxon>Eukaryota</taxon>
        <taxon>Fungi</taxon>
        <taxon>Dikarya</taxon>
        <taxon>Ascomycota</taxon>
        <taxon>Pezizomycotina</taxon>
        <taxon>Sordariomycetes</taxon>
        <taxon>Sordariomycetidae</taxon>
        <taxon>Sordariales</taxon>
        <taxon>Sordariaceae</taxon>
        <taxon>Neurospora</taxon>
    </lineage>
</organism>
<evidence type="ECO:0000259" key="2">
    <source>
        <dbReference type="Pfam" id="PF20150"/>
    </source>
</evidence>
<keyword evidence="4" id="KW-1185">Reference proteome</keyword>